<organism evidence="7">
    <name type="scientific">candidate division WOR-3 bacterium</name>
    <dbReference type="NCBI Taxonomy" id="2052148"/>
    <lineage>
        <taxon>Bacteria</taxon>
        <taxon>Bacteria division WOR-3</taxon>
    </lineage>
</organism>
<protein>
    <recommendedName>
        <fullName evidence="4">Peptide chain release factor 2</fullName>
    </recommendedName>
</protein>
<keyword evidence="3" id="KW-0648">Protein biosynthesis</keyword>
<feature type="domain" description="Peptide chain release factor" evidence="6">
    <location>
        <begin position="77"/>
        <end position="189"/>
    </location>
</feature>
<dbReference type="PANTHER" id="PTHR43116:SF3">
    <property type="entry name" value="CLASS I PEPTIDE CHAIN RELEASE FACTOR"/>
    <property type="match status" value="1"/>
</dbReference>
<dbReference type="GO" id="GO:0005737">
    <property type="term" value="C:cytoplasm"/>
    <property type="evidence" value="ECO:0007669"/>
    <property type="project" value="InterPro"/>
</dbReference>
<dbReference type="NCBIfam" id="TIGR00020">
    <property type="entry name" value="prfB"/>
    <property type="match status" value="1"/>
</dbReference>
<dbReference type="Proteomes" id="UP000886381">
    <property type="component" value="Unassembled WGS sequence"/>
</dbReference>
<accession>A0A7V0LTJ8</accession>
<gene>
    <name evidence="7" type="ORF">ENH14_00410</name>
</gene>
<dbReference type="InterPro" id="IPR005139">
    <property type="entry name" value="PCRF"/>
</dbReference>
<evidence type="ECO:0000313" key="7">
    <source>
        <dbReference type="EMBL" id="HDL59897.1"/>
    </source>
</evidence>
<proteinExistence type="inferred from homology"/>
<comment type="similarity">
    <text evidence="1">Belongs to the prokaryotic/mitochondrial release factor family.</text>
</comment>
<dbReference type="InterPro" id="IPR000352">
    <property type="entry name" value="Pep_chain_release_fac_I"/>
</dbReference>
<evidence type="ECO:0000256" key="5">
    <source>
        <dbReference type="SAM" id="MobiDB-lite"/>
    </source>
</evidence>
<reference evidence="7" key="1">
    <citation type="journal article" date="2020" name="mSystems">
        <title>Genome- and Community-Level Interaction Insights into Carbon Utilization and Element Cycling Functions of Hydrothermarchaeota in Hydrothermal Sediment.</title>
        <authorList>
            <person name="Zhou Z."/>
            <person name="Liu Y."/>
            <person name="Xu W."/>
            <person name="Pan J."/>
            <person name="Luo Z.H."/>
            <person name="Li M."/>
        </authorList>
    </citation>
    <scope>NUCLEOTIDE SEQUENCE [LARGE SCALE GENOMIC DNA]</scope>
    <source>
        <strain evidence="7">HyVt-28</strain>
    </source>
</reference>
<dbReference type="Gene3D" id="3.30.160.20">
    <property type="match status" value="1"/>
</dbReference>
<dbReference type="Gene3D" id="1.20.58.410">
    <property type="entry name" value="Release factor"/>
    <property type="match status" value="1"/>
</dbReference>
<dbReference type="InterPro" id="IPR045853">
    <property type="entry name" value="Pep_chain_release_fac_I_sf"/>
</dbReference>
<evidence type="ECO:0000256" key="3">
    <source>
        <dbReference type="ARBA" id="ARBA00022917"/>
    </source>
</evidence>
<dbReference type="AlphaFoldDB" id="A0A7V0LTJ8"/>
<feature type="non-terminal residue" evidence="7">
    <location>
        <position position="285"/>
    </location>
</feature>
<name>A0A7V0LTJ8_UNCW3</name>
<dbReference type="Gene3D" id="3.30.70.1660">
    <property type="match status" value="1"/>
</dbReference>
<dbReference type="SUPFAM" id="SSF75620">
    <property type="entry name" value="Release factor"/>
    <property type="match status" value="1"/>
</dbReference>
<sequence>MFKDPELEKLHQKFEDIVKFLNLERKKKRIKELEQEQQSPDFWNNPEEAQKKSQELSHLKKEIEEIEKIQDDLKYLKELEELKDEDTEILEEFEKEKKRLLKQIEELEVKATLNSPEDKKNAILTIHPGAGGTESQDWAQMLLRMYMRWLERKGFKYKIVNLQPGEEAGIKDATVFVEGPYAYGLLKAERGVHRLVRISPFDASRRRHTSFASVFVYPEVEDVEVEIKEDELKIDTFRSSGPGGQHMQKNETAVRITHIPTGIVVTCQSERSQHQNKLTALKILR</sequence>
<evidence type="ECO:0000259" key="6">
    <source>
        <dbReference type="SMART" id="SM00937"/>
    </source>
</evidence>
<dbReference type="SMART" id="SM00937">
    <property type="entry name" value="PCRF"/>
    <property type="match status" value="1"/>
</dbReference>
<dbReference type="PANTHER" id="PTHR43116">
    <property type="entry name" value="PEPTIDE CHAIN RELEASE FACTOR 2"/>
    <property type="match status" value="1"/>
</dbReference>
<dbReference type="GO" id="GO:0016149">
    <property type="term" value="F:translation release factor activity, codon specific"/>
    <property type="evidence" value="ECO:0007669"/>
    <property type="project" value="InterPro"/>
</dbReference>
<evidence type="ECO:0000256" key="4">
    <source>
        <dbReference type="NCBIfam" id="TIGR00020"/>
    </source>
</evidence>
<dbReference type="InterPro" id="IPR004374">
    <property type="entry name" value="PrfB"/>
</dbReference>
<dbReference type="EMBL" id="DRDR01000019">
    <property type="protein sequence ID" value="HDL59897.1"/>
    <property type="molecule type" value="Genomic_DNA"/>
</dbReference>
<dbReference type="Pfam" id="PF03462">
    <property type="entry name" value="PCRF"/>
    <property type="match status" value="1"/>
</dbReference>
<dbReference type="Pfam" id="PF00472">
    <property type="entry name" value="RF-1"/>
    <property type="match status" value="1"/>
</dbReference>
<feature type="region of interest" description="Disordered" evidence="5">
    <location>
        <begin position="34"/>
        <end position="53"/>
    </location>
</feature>
<comment type="caution">
    <text evidence="7">The sequence shown here is derived from an EMBL/GenBank/DDBJ whole genome shotgun (WGS) entry which is preliminary data.</text>
</comment>
<keyword evidence="2" id="KW-0488">Methylation</keyword>
<evidence type="ECO:0000256" key="1">
    <source>
        <dbReference type="ARBA" id="ARBA00010835"/>
    </source>
</evidence>
<evidence type="ECO:0000256" key="2">
    <source>
        <dbReference type="ARBA" id="ARBA00022481"/>
    </source>
</evidence>